<keyword evidence="2" id="KW-1185">Reference proteome</keyword>
<proteinExistence type="predicted"/>
<evidence type="ECO:0000313" key="2">
    <source>
        <dbReference type="Proteomes" id="UP000093199"/>
    </source>
</evidence>
<gene>
    <name evidence="1" type="ORF">A6M13_04930</name>
</gene>
<dbReference type="Pfam" id="PF08830">
    <property type="entry name" value="DUF1806"/>
    <property type="match status" value="1"/>
</dbReference>
<comment type="caution">
    <text evidence="1">The sequence shown here is derived from an EMBL/GenBank/DDBJ whole genome shotgun (WGS) entry which is preliminary data.</text>
</comment>
<protein>
    <recommendedName>
        <fullName evidence="3">DUF1806 domain-containing protein</fullName>
    </recommendedName>
</protein>
<evidence type="ECO:0000313" key="1">
    <source>
        <dbReference type="EMBL" id="OCS83371.1"/>
    </source>
</evidence>
<dbReference type="Proteomes" id="UP000093199">
    <property type="component" value="Unassembled WGS sequence"/>
</dbReference>
<sequence>MEAVNQQHLQQLIDSFANKDVFIHLETTNGSYATHFNEKFFNAGAFIRNVQLRYELGKIVSDSPHRVGLKLAHGWVYAQGITHYEVDEQGRLLMAGLDYEGKLAVALQISETPFAY</sequence>
<accession>A0A1C0Y889</accession>
<dbReference type="InterPro" id="IPR036492">
    <property type="entry name" value="YojF_sf"/>
</dbReference>
<dbReference type="OrthoDB" id="2352913at2"/>
<name>A0A1C0Y889_9BACL</name>
<dbReference type="RefSeq" id="WP_066547129.1">
    <property type="nucleotide sequence ID" value="NZ_MASJ01000038.1"/>
</dbReference>
<dbReference type="SUPFAM" id="SSF89442">
    <property type="entry name" value="Hypothetical protein YojF"/>
    <property type="match status" value="1"/>
</dbReference>
<reference evidence="1 2" key="1">
    <citation type="submission" date="2016-07" db="EMBL/GenBank/DDBJ databases">
        <title>Caryophanon tenue genome sequencing.</title>
        <authorList>
            <person name="Verma A."/>
            <person name="Pal Y."/>
            <person name="Krishnamurthi S."/>
        </authorList>
    </citation>
    <scope>NUCLEOTIDE SEQUENCE [LARGE SCALE GENOMIC DNA]</scope>
    <source>
        <strain evidence="1 2">DSM 14152</strain>
    </source>
</reference>
<evidence type="ECO:0008006" key="3">
    <source>
        <dbReference type="Google" id="ProtNLM"/>
    </source>
</evidence>
<dbReference type="STRING" id="33978.A6M13_04930"/>
<organism evidence="1 2">
    <name type="scientific">Caryophanon tenue</name>
    <dbReference type="NCBI Taxonomy" id="33978"/>
    <lineage>
        <taxon>Bacteria</taxon>
        <taxon>Bacillati</taxon>
        <taxon>Bacillota</taxon>
        <taxon>Bacilli</taxon>
        <taxon>Bacillales</taxon>
        <taxon>Caryophanaceae</taxon>
        <taxon>Caryophanon</taxon>
    </lineage>
</organism>
<dbReference type="AlphaFoldDB" id="A0A1C0Y889"/>
<dbReference type="EMBL" id="MASJ01000038">
    <property type="protein sequence ID" value="OCS83371.1"/>
    <property type="molecule type" value="Genomic_DNA"/>
</dbReference>
<dbReference type="InterPro" id="IPR014934">
    <property type="entry name" value="DUF1806"/>
</dbReference>
<dbReference type="Gene3D" id="2.70.180.10">
    <property type="entry name" value="Hypothetical protein YojF"/>
    <property type="match status" value="1"/>
</dbReference>